<evidence type="ECO:0000256" key="4">
    <source>
        <dbReference type="SAM" id="MobiDB-lite"/>
    </source>
</evidence>
<gene>
    <name evidence="6" type="ORF">SAMN06295973_0917</name>
</gene>
<evidence type="ECO:0000259" key="5">
    <source>
        <dbReference type="PROSITE" id="PS50043"/>
    </source>
</evidence>
<dbReference type="PRINTS" id="PR00038">
    <property type="entry name" value="HTHLUXR"/>
</dbReference>
<dbReference type="PROSITE" id="PS00622">
    <property type="entry name" value="HTH_LUXR_1"/>
    <property type="match status" value="1"/>
</dbReference>
<protein>
    <submittedName>
        <fullName evidence="6">Regulatory protein, luxR family</fullName>
    </submittedName>
</protein>
<evidence type="ECO:0000256" key="2">
    <source>
        <dbReference type="ARBA" id="ARBA00023125"/>
    </source>
</evidence>
<feature type="domain" description="HTH luxR-type" evidence="5">
    <location>
        <begin position="365"/>
        <end position="430"/>
    </location>
</feature>
<dbReference type="InterPro" id="IPR000792">
    <property type="entry name" value="Tscrpt_reg_LuxR_C"/>
</dbReference>
<dbReference type="Gene3D" id="1.10.10.10">
    <property type="entry name" value="Winged helix-like DNA-binding domain superfamily/Winged helix DNA-binding domain"/>
    <property type="match status" value="1"/>
</dbReference>
<comment type="caution">
    <text evidence="6">The sequence shown here is derived from an EMBL/GenBank/DDBJ whole genome shotgun (WGS) entry which is preliminary data.</text>
</comment>
<dbReference type="RefSeq" id="WP_079704917.1">
    <property type="nucleotide sequence ID" value="NZ_FUZO01000001.1"/>
</dbReference>
<sequence>MTERTVTYPVELLDGLASVASSSLLRIAGAFREVLEPVVAHSALVIFTEDCTGRPRKKAGDPAIVEGVTIAELDAVRQRTPRGPVTPVTADAGPHADRPTSAEIAGAERPIAAWLADTGALLVLTDPQGPIDDRLVGALWEVVAAGIRQQVATAAPDYLRDSRAASSERAGAIAELTDAHATTLESILAVTRSRQTSPEDARTAVTEIASAAMVELRAVSDRDRQLAEEPVARAFARLREDLRPLARFGGPEVQFIEPPVDGRALPGEVAHAGRAIVRGTVLALVEQSSVGRVRVQWDCDGSNLLIGIRDDGPGELTVDTPSVQQLGARVAALRGSLDVQATPGWGSELHVTLPLDPPPAAQTRSDSAAAALTEREWSVAELAAGGARNRAIAETLTISENTVKFHIANVLRKLGVASRVELAAALAASR</sequence>
<dbReference type="InterPro" id="IPR036388">
    <property type="entry name" value="WH-like_DNA-bd_sf"/>
</dbReference>
<dbReference type="InterPro" id="IPR036890">
    <property type="entry name" value="HATPase_C_sf"/>
</dbReference>
<evidence type="ECO:0000313" key="7">
    <source>
        <dbReference type="Proteomes" id="UP000190827"/>
    </source>
</evidence>
<keyword evidence="1" id="KW-0805">Transcription regulation</keyword>
<dbReference type="EMBL" id="FUZO01000001">
    <property type="protein sequence ID" value="SKC43727.1"/>
    <property type="molecule type" value="Genomic_DNA"/>
</dbReference>
<keyword evidence="3" id="KW-0804">Transcription</keyword>
<name>A0ABY1LKV3_9MICO</name>
<keyword evidence="2" id="KW-0238">DNA-binding</keyword>
<dbReference type="InterPro" id="IPR016032">
    <property type="entry name" value="Sig_transdc_resp-reg_C-effctor"/>
</dbReference>
<dbReference type="CDD" id="cd06170">
    <property type="entry name" value="LuxR_C_like"/>
    <property type="match status" value="1"/>
</dbReference>
<dbReference type="SUPFAM" id="SSF46894">
    <property type="entry name" value="C-terminal effector domain of the bipartite response regulators"/>
    <property type="match status" value="1"/>
</dbReference>
<dbReference type="PANTHER" id="PTHR44688">
    <property type="entry name" value="DNA-BINDING TRANSCRIPTIONAL ACTIVATOR DEVR_DOSR"/>
    <property type="match status" value="1"/>
</dbReference>
<organism evidence="6 7">
    <name type="scientific">Plantibacter cousiniae</name>
    <name type="common">nom. nud.</name>
    <dbReference type="NCBI Taxonomy" id="199709"/>
    <lineage>
        <taxon>Bacteria</taxon>
        <taxon>Bacillati</taxon>
        <taxon>Actinomycetota</taxon>
        <taxon>Actinomycetes</taxon>
        <taxon>Micrococcales</taxon>
        <taxon>Microbacteriaceae</taxon>
        <taxon>Plantibacter</taxon>
    </lineage>
</organism>
<dbReference type="Pfam" id="PF00196">
    <property type="entry name" value="GerE"/>
    <property type="match status" value="1"/>
</dbReference>
<reference evidence="6 7" key="1">
    <citation type="submission" date="2017-02" db="EMBL/GenBank/DDBJ databases">
        <authorList>
            <person name="Varghese N."/>
            <person name="Submissions S."/>
        </authorList>
    </citation>
    <scope>NUCLEOTIDE SEQUENCE [LARGE SCALE GENOMIC DNA]</scope>
    <source>
        <strain evidence="6 7">VKM Ac-1787</strain>
    </source>
</reference>
<evidence type="ECO:0000256" key="1">
    <source>
        <dbReference type="ARBA" id="ARBA00023015"/>
    </source>
</evidence>
<dbReference type="Gene3D" id="3.30.565.10">
    <property type="entry name" value="Histidine kinase-like ATPase, C-terminal domain"/>
    <property type="match status" value="1"/>
</dbReference>
<feature type="region of interest" description="Disordered" evidence="4">
    <location>
        <begin position="78"/>
        <end position="100"/>
    </location>
</feature>
<keyword evidence="7" id="KW-1185">Reference proteome</keyword>
<dbReference type="Proteomes" id="UP000190827">
    <property type="component" value="Unassembled WGS sequence"/>
</dbReference>
<dbReference type="SUPFAM" id="SSF55874">
    <property type="entry name" value="ATPase domain of HSP90 chaperone/DNA topoisomerase II/histidine kinase"/>
    <property type="match status" value="1"/>
</dbReference>
<proteinExistence type="predicted"/>
<evidence type="ECO:0000256" key="3">
    <source>
        <dbReference type="ARBA" id="ARBA00023163"/>
    </source>
</evidence>
<dbReference type="SMART" id="SM00421">
    <property type="entry name" value="HTH_LUXR"/>
    <property type="match status" value="1"/>
</dbReference>
<accession>A0ABY1LKV3</accession>
<evidence type="ECO:0000313" key="6">
    <source>
        <dbReference type="EMBL" id="SKC43727.1"/>
    </source>
</evidence>
<dbReference type="PROSITE" id="PS50043">
    <property type="entry name" value="HTH_LUXR_2"/>
    <property type="match status" value="1"/>
</dbReference>
<dbReference type="PANTHER" id="PTHR44688:SF16">
    <property type="entry name" value="DNA-BINDING TRANSCRIPTIONAL ACTIVATOR DEVR_DOSR"/>
    <property type="match status" value="1"/>
</dbReference>